<reference evidence="3" key="1">
    <citation type="submission" date="2016-03" db="EMBL/GenBank/DDBJ databases">
        <authorList>
            <person name="Ploux O."/>
        </authorList>
    </citation>
    <scope>NUCLEOTIDE SEQUENCE [LARGE SCALE GENOMIC DNA]</scope>
</reference>
<sequence length="66" mass="7342">MTRSRGIIADRIAQRQIRVGLLAHNGMPVKQIAKEVGCAVRTVRDDLEAMDMLPPRPPGRPRKEAP</sequence>
<dbReference type="InterPro" id="IPR036388">
    <property type="entry name" value="WH-like_DNA-bd_sf"/>
</dbReference>
<protein>
    <recommendedName>
        <fullName evidence="1">Resolvase HTH domain-containing protein</fullName>
    </recommendedName>
</protein>
<dbReference type="RefSeq" id="YP_009304321.1">
    <property type="nucleotide sequence ID" value="NC_031267.1"/>
</dbReference>
<dbReference type="EMBL" id="KU963256">
    <property type="protein sequence ID" value="AMS03305.1"/>
    <property type="molecule type" value="Genomic_DNA"/>
</dbReference>
<feature type="domain" description="Resolvase HTH" evidence="1">
    <location>
        <begin position="16"/>
        <end position="43"/>
    </location>
</feature>
<gene>
    <name evidence="2" type="primary">62</name>
    <name evidence="2" type="ORF">SEA_LUCKY10_62</name>
</gene>
<name>A0A142KB22_9CAUD</name>
<accession>A0A142KB22</accession>
<dbReference type="Proteomes" id="UP000201844">
    <property type="component" value="Segment"/>
</dbReference>
<dbReference type="KEGG" id="vg:29123328"/>
<evidence type="ECO:0000313" key="3">
    <source>
        <dbReference type="Proteomes" id="UP000201844"/>
    </source>
</evidence>
<dbReference type="Gene3D" id="1.10.10.10">
    <property type="entry name" value="Winged helix-like DNA-binding domain superfamily/Winged helix DNA-binding domain"/>
    <property type="match status" value="1"/>
</dbReference>
<evidence type="ECO:0000313" key="2">
    <source>
        <dbReference type="EMBL" id="AMS03305.1"/>
    </source>
</evidence>
<dbReference type="GO" id="GO:0003677">
    <property type="term" value="F:DNA binding"/>
    <property type="evidence" value="ECO:0007669"/>
    <property type="project" value="InterPro"/>
</dbReference>
<dbReference type="InterPro" id="IPR006120">
    <property type="entry name" value="Resolvase_HTH_dom"/>
</dbReference>
<dbReference type="Pfam" id="PF02796">
    <property type="entry name" value="HTH_7"/>
    <property type="match status" value="1"/>
</dbReference>
<keyword evidence="3" id="KW-1185">Reference proteome</keyword>
<evidence type="ECO:0000259" key="1">
    <source>
        <dbReference type="Pfam" id="PF02796"/>
    </source>
</evidence>
<dbReference type="GO" id="GO:0000150">
    <property type="term" value="F:DNA strand exchange activity"/>
    <property type="evidence" value="ECO:0007669"/>
    <property type="project" value="InterPro"/>
</dbReference>
<organism evidence="2 3">
    <name type="scientific">Gordonia phage Lucky10</name>
    <dbReference type="NCBI Taxonomy" id="1821557"/>
    <lineage>
        <taxon>Viruses</taxon>
        <taxon>Duplodnaviria</taxon>
        <taxon>Heunggongvirae</taxon>
        <taxon>Uroviricota</taxon>
        <taxon>Caudoviricetes</taxon>
        <taxon>Luckytenvirus</taxon>
        <taxon>Luckytenvirus lucky10</taxon>
    </lineage>
</organism>
<proteinExistence type="predicted"/>
<dbReference type="GeneID" id="29123328"/>